<dbReference type="Pfam" id="PF02545">
    <property type="entry name" value="Maf"/>
    <property type="match status" value="1"/>
</dbReference>
<dbReference type="PANTHER" id="PTHR43213">
    <property type="entry name" value="BIFUNCTIONAL DTTP/UTP PYROPHOSPHATASE/METHYLTRANSFERASE PROTEIN-RELATED"/>
    <property type="match status" value="1"/>
</dbReference>
<reference evidence="5" key="2">
    <citation type="journal article" date="2021" name="PeerJ">
        <title>Extensive microbial diversity within the chicken gut microbiome revealed by metagenomics and culture.</title>
        <authorList>
            <person name="Gilroy R."/>
            <person name="Ravi A."/>
            <person name="Getino M."/>
            <person name="Pursley I."/>
            <person name="Horton D.L."/>
            <person name="Alikhan N.F."/>
            <person name="Baker D."/>
            <person name="Gharbi K."/>
            <person name="Hall N."/>
            <person name="Watson M."/>
            <person name="Adriaenssens E.M."/>
            <person name="Foster-Nyarko E."/>
            <person name="Jarju S."/>
            <person name="Secka A."/>
            <person name="Antonio M."/>
            <person name="Oren A."/>
            <person name="Chaudhuri R.R."/>
            <person name="La Ragione R."/>
            <person name="Hildebrand F."/>
            <person name="Pallen M.J."/>
        </authorList>
    </citation>
    <scope>NUCLEOTIDE SEQUENCE</scope>
    <source>
        <strain evidence="5">3924</strain>
    </source>
</reference>
<dbReference type="Proteomes" id="UP000712007">
    <property type="component" value="Unassembled WGS sequence"/>
</dbReference>
<gene>
    <name evidence="5" type="primary">maf</name>
    <name evidence="5" type="ORF">IAC51_04260</name>
</gene>
<feature type="site" description="Important for substrate specificity" evidence="4">
    <location>
        <position position="156"/>
    </location>
</feature>
<dbReference type="EMBL" id="JADIMV010000071">
    <property type="protein sequence ID" value="MBO8439844.1"/>
    <property type="molecule type" value="Genomic_DNA"/>
</dbReference>
<organism evidence="5 6">
    <name type="scientific">Candidatus Aphodosoma intestinipullorum</name>
    <dbReference type="NCBI Taxonomy" id="2840674"/>
    <lineage>
        <taxon>Bacteria</taxon>
        <taxon>Pseudomonadati</taxon>
        <taxon>Bacteroidota</taxon>
        <taxon>Bacteroidia</taxon>
        <taxon>Bacteroidales</taxon>
        <taxon>Candidatus Aphodosoma</taxon>
    </lineage>
</organism>
<dbReference type="PIRSF" id="PIRSF006305">
    <property type="entry name" value="Maf"/>
    <property type="match status" value="1"/>
</dbReference>
<evidence type="ECO:0000313" key="6">
    <source>
        <dbReference type="Proteomes" id="UP000712007"/>
    </source>
</evidence>
<evidence type="ECO:0000256" key="2">
    <source>
        <dbReference type="ARBA" id="ARBA00022801"/>
    </source>
</evidence>
<dbReference type="AlphaFoldDB" id="A0A940IEP6"/>
<comment type="catalytic activity">
    <reaction evidence="4">
        <text>UTP + H2O = UMP + diphosphate + H(+)</text>
        <dbReference type="Rhea" id="RHEA:29395"/>
        <dbReference type="ChEBI" id="CHEBI:15377"/>
        <dbReference type="ChEBI" id="CHEBI:15378"/>
        <dbReference type="ChEBI" id="CHEBI:33019"/>
        <dbReference type="ChEBI" id="CHEBI:46398"/>
        <dbReference type="ChEBI" id="CHEBI:57865"/>
        <dbReference type="EC" id="3.6.1.9"/>
    </reaction>
</comment>
<dbReference type="SUPFAM" id="SSF52972">
    <property type="entry name" value="ITPase-like"/>
    <property type="match status" value="1"/>
</dbReference>
<feature type="site" description="Important for substrate specificity" evidence="4">
    <location>
        <position position="74"/>
    </location>
</feature>
<comment type="caution">
    <text evidence="5">The sequence shown here is derived from an EMBL/GenBank/DDBJ whole genome shotgun (WGS) entry which is preliminary data.</text>
</comment>
<dbReference type="PANTHER" id="PTHR43213:SF5">
    <property type="entry name" value="BIFUNCTIONAL DTTP_UTP PYROPHOSPHATASE_METHYLTRANSFERASE PROTEIN-RELATED"/>
    <property type="match status" value="1"/>
</dbReference>
<comment type="subcellular location">
    <subcellularLocation>
        <location evidence="4">Cytoplasm</location>
    </subcellularLocation>
</comment>
<accession>A0A940IEP6</accession>
<dbReference type="EC" id="3.6.1.9" evidence="4"/>
<evidence type="ECO:0000313" key="5">
    <source>
        <dbReference type="EMBL" id="MBO8439844.1"/>
    </source>
</evidence>
<comment type="function">
    <text evidence="4">Nucleoside triphosphate pyrophosphatase that hydrolyzes dTTP and UTP. May have a dual role in cell division arrest and in preventing the incorporation of modified nucleotides into cellular nucleic acids.</text>
</comment>
<dbReference type="GO" id="GO:0009117">
    <property type="term" value="P:nucleotide metabolic process"/>
    <property type="evidence" value="ECO:0007669"/>
    <property type="project" value="UniProtKB-KW"/>
</dbReference>
<proteinExistence type="inferred from homology"/>
<comment type="caution">
    <text evidence="4">Lacks conserved residue(s) required for the propagation of feature annotation.</text>
</comment>
<evidence type="ECO:0000256" key="4">
    <source>
        <dbReference type="HAMAP-Rule" id="MF_00528"/>
    </source>
</evidence>
<reference evidence="5" key="1">
    <citation type="submission" date="2020-10" db="EMBL/GenBank/DDBJ databases">
        <authorList>
            <person name="Gilroy R."/>
        </authorList>
    </citation>
    <scope>NUCLEOTIDE SEQUENCE</scope>
    <source>
        <strain evidence="5">3924</strain>
    </source>
</reference>
<comment type="similarity">
    <text evidence="4">Belongs to the Maf family. YhdE subfamily.</text>
</comment>
<feature type="site" description="Important for substrate specificity" evidence="4">
    <location>
        <position position="15"/>
    </location>
</feature>
<dbReference type="InterPro" id="IPR029001">
    <property type="entry name" value="ITPase-like_fam"/>
</dbReference>
<dbReference type="HAMAP" id="MF_00528">
    <property type="entry name" value="Maf"/>
    <property type="match status" value="1"/>
</dbReference>
<evidence type="ECO:0000256" key="3">
    <source>
        <dbReference type="ARBA" id="ARBA00023080"/>
    </source>
</evidence>
<dbReference type="Gene3D" id="3.90.950.10">
    <property type="match status" value="1"/>
</dbReference>
<name>A0A940IEP6_9BACT</name>
<dbReference type="CDD" id="cd00555">
    <property type="entry name" value="Maf"/>
    <property type="match status" value="1"/>
</dbReference>
<sequence>MLEGYRVILGSQSPRRRELLAGLDIEFETLVLTGEEVFPEGLAGKEIPLFLARQKADAYNGMMDGRTLVITADTIVWLDGRMYGKPHTEEEAREMLRSLSGRTHEVITGVCVRGAGCEEAFTATTQVTFARLTEEEIEYYVRKYRPMDKAGSYGVQEWIGYIGVERIEGSYYNVMGLPVQRLYGVLKGW</sequence>
<keyword evidence="3 4" id="KW-0546">Nucleotide metabolism</keyword>
<comment type="catalytic activity">
    <reaction evidence="4">
        <text>dTTP + H2O = dTMP + diphosphate + H(+)</text>
        <dbReference type="Rhea" id="RHEA:28534"/>
        <dbReference type="ChEBI" id="CHEBI:15377"/>
        <dbReference type="ChEBI" id="CHEBI:15378"/>
        <dbReference type="ChEBI" id="CHEBI:33019"/>
        <dbReference type="ChEBI" id="CHEBI:37568"/>
        <dbReference type="ChEBI" id="CHEBI:63528"/>
        <dbReference type="EC" id="3.6.1.9"/>
    </reaction>
</comment>
<comment type="cofactor">
    <cofactor evidence="1 4">
        <name>a divalent metal cation</name>
        <dbReference type="ChEBI" id="CHEBI:60240"/>
    </cofactor>
</comment>
<dbReference type="GO" id="GO:0047429">
    <property type="term" value="F:nucleoside triphosphate diphosphatase activity"/>
    <property type="evidence" value="ECO:0007669"/>
    <property type="project" value="UniProtKB-EC"/>
</dbReference>
<dbReference type="GO" id="GO:0005737">
    <property type="term" value="C:cytoplasm"/>
    <property type="evidence" value="ECO:0007669"/>
    <property type="project" value="UniProtKB-SubCell"/>
</dbReference>
<keyword evidence="4" id="KW-0963">Cytoplasm</keyword>
<evidence type="ECO:0000256" key="1">
    <source>
        <dbReference type="ARBA" id="ARBA00001968"/>
    </source>
</evidence>
<dbReference type="InterPro" id="IPR003697">
    <property type="entry name" value="Maf-like"/>
</dbReference>
<feature type="active site" description="Proton acceptor" evidence="4">
    <location>
        <position position="73"/>
    </location>
</feature>
<protein>
    <recommendedName>
        <fullName evidence="4">dTTP/UTP pyrophosphatase</fullName>
        <shortName evidence="4">dTTPase/UTPase</shortName>
        <ecNumber evidence="4">3.6.1.9</ecNumber>
    </recommendedName>
    <alternativeName>
        <fullName evidence="4">Nucleoside triphosphate pyrophosphatase</fullName>
    </alternativeName>
    <alternativeName>
        <fullName evidence="4">Nucleotide pyrophosphatase</fullName>
        <shortName evidence="4">Nucleotide PPase</shortName>
    </alternativeName>
</protein>
<dbReference type="NCBIfam" id="TIGR00172">
    <property type="entry name" value="maf"/>
    <property type="match status" value="1"/>
</dbReference>
<keyword evidence="2 4" id="KW-0378">Hydrolase</keyword>